<keyword evidence="1" id="KW-0472">Membrane</keyword>
<keyword evidence="1" id="KW-0812">Transmembrane</keyword>
<dbReference type="RefSeq" id="WP_142531863.1">
    <property type="nucleotide sequence ID" value="NZ_FXTB01000001.1"/>
</dbReference>
<dbReference type="SMART" id="SM00028">
    <property type="entry name" value="TPR"/>
    <property type="match status" value="2"/>
</dbReference>
<accession>A0A521AXV0</accession>
<name>A0A521AXV0_SACCC</name>
<evidence type="ECO:0000256" key="1">
    <source>
        <dbReference type="SAM" id="Phobius"/>
    </source>
</evidence>
<protein>
    <submittedName>
        <fullName evidence="2">Tetratricopeptide repeat-containing protein</fullName>
    </submittedName>
</protein>
<keyword evidence="1" id="KW-1133">Transmembrane helix</keyword>
<dbReference type="Pfam" id="PF13432">
    <property type="entry name" value="TPR_16"/>
    <property type="match status" value="1"/>
</dbReference>
<dbReference type="AlphaFoldDB" id="A0A521AXV0"/>
<dbReference type="InterPro" id="IPR019734">
    <property type="entry name" value="TPR_rpt"/>
</dbReference>
<dbReference type="Proteomes" id="UP000319040">
    <property type="component" value="Unassembled WGS sequence"/>
</dbReference>
<gene>
    <name evidence="2" type="ORF">SAMN06265379_101493</name>
</gene>
<reference evidence="2 3" key="1">
    <citation type="submission" date="2017-05" db="EMBL/GenBank/DDBJ databases">
        <authorList>
            <person name="Varghese N."/>
            <person name="Submissions S."/>
        </authorList>
    </citation>
    <scope>NUCLEOTIDE SEQUENCE [LARGE SCALE GENOMIC DNA]</scope>
    <source>
        <strain evidence="2 3">DSM 27040</strain>
    </source>
</reference>
<dbReference type="InterPro" id="IPR011990">
    <property type="entry name" value="TPR-like_helical_dom_sf"/>
</dbReference>
<feature type="transmembrane region" description="Helical" evidence="1">
    <location>
        <begin position="34"/>
        <end position="52"/>
    </location>
</feature>
<evidence type="ECO:0000313" key="3">
    <source>
        <dbReference type="Proteomes" id="UP000319040"/>
    </source>
</evidence>
<dbReference type="SUPFAM" id="SSF48452">
    <property type="entry name" value="TPR-like"/>
    <property type="match status" value="1"/>
</dbReference>
<proteinExistence type="predicted"/>
<dbReference type="Pfam" id="PF13174">
    <property type="entry name" value="TPR_6"/>
    <property type="match status" value="1"/>
</dbReference>
<keyword evidence="3" id="KW-1185">Reference proteome</keyword>
<sequence>MSNKKKDYATESSMENVEQALSKTEQFIEDNQKLLTIVMFAVIVVIGGYWAAKKLYFAPRAQQAQVDMFPAQNYFEKDSFNLALNGDGMNMGFLDIADEYGMTKPGKLAKYYAGVSFLNLGQYEDAIEYLNSFSSSDELLDATAKGALGDAYLENGDVDAAISNYKSASGIDNSIIAPTYLLKLGLLYEEQNKYSDALKAYQKIKDDYSSSMEARSIDKYITRANILASK</sequence>
<dbReference type="EMBL" id="FXTB01000001">
    <property type="protein sequence ID" value="SMO39340.1"/>
    <property type="molecule type" value="Genomic_DNA"/>
</dbReference>
<evidence type="ECO:0000313" key="2">
    <source>
        <dbReference type="EMBL" id="SMO39340.1"/>
    </source>
</evidence>
<dbReference type="Gene3D" id="1.25.40.10">
    <property type="entry name" value="Tetratricopeptide repeat domain"/>
    <property type="match status" value="1"/>
</dbReference>
<dbReference type="OrthoDB" id="9808622at2"/>
<organism evidence="2 3">
    <name type="scientific">Saccharicrinis carchari</name>
    <dbReference type="NCBI Taxonomy" id="1168039"/>
    <lineage>
        <taxon>Bacteria</taxon>
        <taxon>Pseudomonadati</taxon>
        <taxon>Bacteroidota</taxon>
        <taxon>Bacteroidia</taxon>
        <taxon>Marinilabiliales</taxon>
        <taxon>Marinilabiliaceae</taxon>
        <taxon>Saccharicrinis</taxon>
    </lineage>
</organism>